<protein>
    <submittedName>
        <fullName evidence="3">Small nuclear ribonucleoprotein, LSM family</fullName>
    </submittedName>
</protein>
<dbReference type="OrthoDB" id="371816at2157"/>
<evidence type="ECO:0000313" key="4">
    <source>
        <dbReference type="Proteomes" id="UP000000254"/>
    </source>
</evidence>
<accession>A3DP35</accession>
<evidence type="ECO:0000256" key="1">
    <source>
        <dbReference type="ARBA" id="ARBA00023274"/>
    </source>
</evidence>
<proteinExistence type="predicted"/>
<dbReference type="GO" id="GO:0000398">
    <property type="term" value="P:mRNA splicing, via spliceosome"/>
    <property type="evidence" value="ECO:0007669"/>
    <property type="project" value="InterPro"/>
</dbReference>
<gene>
    <name evidence="3" type="ordered locus">Smar_1304</name>
</gene>
<evidence type="ECO:0000313" key="3">
    <source>
        <dbReference type="EMBL" id="ABN70395.1"/>
    </source>
</evidence>
<name>A3DP35_STAMF</name>
<dbReference type="EMBL" id="CP000575">
    <property type="protein sequence ID" value="ABN70395.1"/>
    <property type="molecule type" value="Genomic_DNA"/>
</dbReference>
<organism evidence="3 4">
    <name type="scientific">Staphylothermus marinus (strain ATCC 43588 / DSM 3639 / JCM 9404 / F1)</name>
    <dbReference type="NCBI Taxonomy" id="399550"/>
    <lineage>
        <taxon>Archaea</taxon>
        <taxon>Thermoproteota</taxon>
        <taxon>Thermoprotei</taxon>
        <taxon>Desulfurococcales</taxon>
        <taxon>Desulfurococcaceae</taxon>
        <taxon>Staphylothermus</taxon>
    </lineage>
</organism>
<dbReference type="RefSeq" id="WP_011839589.1">
    <property type="nucleotide sequence ID" value="NC_009033.1"/>
</dbReference>
<dbReference type="STRING" id="399550.Smar_1304"/>
<dbReference type="InterPro" id="IPR047575">
    <property type="entry name" value="Sm"/>
</dbReference>
<dbReference type="InterPro" id="IPR010920">
    <property type="entry name" value="LSM_dom_sf"/>
</dbReference>
<dbReference type="CDD" id="cd01726">
    <property type="entry name" value="LSm6"/>
    <property type="match status" value="1"/>
</dbReference>
<reference evidence="4" key="1">
    <citation type="journal article" date="2009" name="BMC Genomics">
        <title>The complete genome sequence of Staphylothermus marinus reveals differences in sulfur metabolism among heterotrophic Crenarchaeota.</title>
        <authorList>
            <person name="Anderson I.J."/>
            <person name="Dharmarajan L."/>
            <person name="Rodriguez J."/>
            <person name="Hooper S."/>
            <person name="Porat I."/>
            <person name="Ulrich L.E."/>
            <person name="Elkins J.G."/>
            <person name="Mavromatis K."/>
            <person name="Sun H."/>
            <person name="Land M."/>
            <person name="Lapidus A."/>
            <person name="Lucas S."/>
            <person name="Barry K."/>
            <person name="Huber H."/>
            <person name="Zhulin I.B."/>
            <person name="Whitman W.B."/>
            <person name="Mukhopadhyay B."/>
            <person name="Woese C."/>
            <person name="Bristow J."/>
            <person name="Kyrpides N."/>
        </authorList>
    </citation>
    <scope>NUCLEOTIDE SEQUENCE [LARGE SCALE GENOMIC DNA]</scope>
    <source>
        <strain evidence="4">ATCC 43588 / DSM 3639 / JCM 9404 / F1</strain>
    </source>
</reference>
<keyword evidence="1 3" id="KW-0687">Ribonucleoprotein</keyword>
<dbReference type="GO" id="GO:0003723">
    <property type="term" value="F:RNA binding"/>
    <property type="evidence" value="ECO:0007669"/>
    <property type="project" value="InterPro"/>
</dbReference>
<dbReference type="PANTHER" id="PTHR11021:SF0">
    <property type="entry name" value="SMALL NUCLEAR RIBONUCLEOPROTEIN F"/>
    <property type="match status" value="1"/>
</dbReference>
<feature type="domain" description="Sm" evidence="2">
    <location>
        <begin position="10"/>
        <end position="83"/>
    </location>
</feature>
<reference evidence="3 4" key="2">
    <citation type="journal article" date="2009" name="Stand. Genomic Sci.">
        <title>Complete genome sequence of Staphylothermus marinus Stetter and Fiala 1986 type strain F1.</title>
        <authorList>
            <person name="Anderson I.J."/>
            <person name="Sun H."/>
            <person name="Lapidus A."/>
            <person name="Copeland A."/>
            <person name="Glavina Del Rio T."/>
            <person name="Tice H."/>
            <person name="Dalin E."/>
            <person name="Lucas S."/>
            <person name="Barry K."/>
            <person name="Land M."/>
            <person name="Richardson P."/>
            <person name="Huber H."/>
            <person name="Kyrpides N.C."/>
        </authorList>
    </citation>
    <scope>NUCLEOTIDE SEQUENCE [LARGE SCALE GENOMIC DNA]</scope>
    <source>
        <strain evidence="4">ATCC 43588 / DSM 3639 / JCM 9404 / F1</strain>
    </source>
</reference>
<dbReference type="Pfam" id="PF01423">
    <property type="entry name" value="LSM"/>
    <property type="match status" value="1"/>
</dbReference>
<evidence type="ECO:0000259" key="2">
    <source>
        <dbReference type="PROSITE" id="PS52002"/>
    </source>
</evidence>
<keyword evidence="4" id="KW-1185">Reference proteome</keyword>
<dbReference type="GeneID" id="4907725"/>
<dbReference type="AlphaFoldDB" id="A3DP35"/>
<dbReference type="Gene3D" id="2.30.30.100">
    <property type="match status" value="1"/>
</dbReference>
<dbReference type="Proteomes" id="UP000000254">
    <property type="component" value="Chromosome"/>
</dbReference>
<dbReference type="HOGENOM" id="CLU_076902_11_0_2"/>
<dbReference type="InterPro" id="IPR001163">
    <property type="entry name" value="Sm_dom_euk/arc"/>
</dbReference>
<sequence>MSVPKPKTATPLKYLKSAVNQIVLVKIKDGHEYIGTLNMVDHTMNVVLSNCQEYGDDGKPIARYGKVLIRGSHIVFISINYGQVAPEIAVG</sequence>
<dbReference type="eggNOG" id="arCOG00998">
    <property type="taxonomic scope" value="Archaea"/>
</dbReference>
<dbReference type="InterPro" id="IPR016487">
    <property type="entry name" value="Lsm6/sSmF"/>
</dbReference>
<dbReference type="PROSITE" id="PS52002">
    <property type="entry name" value="SM"/>
    <property type="match status" value="1"/>
</dbReference>
<dbReference type="GO" id="GO:1990904">
    <property type="term" value="C:ribonucleoprotein complex"/>
    <property type="evidence" value="ECO:0007669"/>
    <property type="project" value="UniProtKB-KW"/>
</dbReference>
<dbReference type="PANTHER" id="PTHR11021">
    <property type="entry name" value="SMALL NUCLEAR RIBONUCLEOPROTEIN F SNRNP-F"/>
    <property type="match status" value="1"/>
</dbReference>
<dbReference type="SMART" id="SM00651">
    <property type="entry name" value="Sm"/>
    <property type="match status" value="1"/>
</dbReference>
<dbReference type="KEGG" id="smr:Smar_1304"/>
<dbReference type="SUPFAM" id="SSF50182">
    <property type="entry name" value="Sm-like ribonucleoproteins"/>
    <property type="match status" value="1"/>
</dbReference>